<comment type="subcellular location">
    <subcellularLocation>
        <location evidence="1">Cell projection</location>
        <location evidence="1">Cilium</location>
    </subcellularLocation>
</comment>
<dbReference type="OrthoDB" id="10254896at2759"/>
<evidence type="ECO:0000256" key="1">
    <source>
        <dbReference type="ARBA" id="ARBA00004138"/>
    </source>
</evidence>
<dbReference type="PANTHER" id="PTHR31978:SF1">
    <property type="entry name" value="INTRAFLAGELLAR TRANSPORT PROTEIN 20 HOMOLOG"/>
    <property type="match status" value="1"/>
</dbReference>
<dbReference type="Proteomes" id="UP000597762">
    <property type="component" value="Unassembled WGS sequence"/>
</dbReference>
<dbReference type="InterPro" id="IPR028172">
    <property type="entry name" value="FT20"/>
</dbReference>
<evidence type="ECO:0000256" key="3">
    <source>
        <dbReference type="ARBA" id="ARBA00023273"/>
    </source>
</evidence>
<dbReference type="GO" id="GO:0036064">
    <property type="term" value="C:ciliary basal body"/>
    <property type="evidence" value="ECO:0007669"/>
    <property type="project" value="TreeGrafter"/>
</dbReference>
<dbReference type="GO" id="GO:0005737">
    <property type="term" value="C:cytoplasm"/>
    <property type="evidence" value="ECO:0007669"/>
    <property type="project" value="TreeGrafter"/>
</dbReference>
<name>A0A812BQR9_ACAPH</name>
<dbReference type="GO" id="GO:0060271">
    <property type="term" value="P:cilium assembly"/>
    <property type="evidence" value="ECO:0007669"/>
    <property type="project" value="TreeGrafter"/>
</dbReference>
<evidence type="ECO:0000313" key="4">
    <source>
        <dbReference type="EMBL" id="CAE1237994.1"/>
    </source>
</evidence>
<keyword evidence="2" id="KW-0175">Coiled coil</keyword>
<evidence type="ECO:0000256" key="2">
    <source>
        <dbReference type="ARBA" id="ARBA00023054"/>
    </source>
</evidence>
<comment type="caution">
    <text evidence="4">The sequence shown here is derived from an EMBL/GenBank/DDBJ whole genome shotgun (WGS) entry which is preliminary data.</text>
</comment>
<gene>
    <name evidence="4" type="ORF">SPHA_21047</name>
</gene>
<sequence>MPVFSFFLSFFLSSQRKKWGIFFFSFLLPATRAMITHVPKGHNVTGVQFSSDKSNWSELYIRITAAVNEPDVQQQSSELRDSCKEFMDKIESFHKIVSSLIEVMDSVAKEVQKEKMKAIGSRNLLMSVTKQREEEQIQLMALITEKKMQMERLRIQHEALLKHERDQNDFIEQFMLQK</sequence>
<dbReference type="GO" id="GO:0061512">
    <property type="term" value="P:protein localization to cilium"/>
    <property type="evidence" value="ECO:0007669"/>
    <property type="project" value="TreeGrafter"/>
</dbReference>
<evidence type="ECO:0000313" key="5">
    <source>
        <dbReference type="Proteomes" id="UP000597762"/>
    </source>
</evidence>
<keyword evidence="5" id="KW-1185">Reference proteome</keyword>
<dbReference type="PANTHER" id="PTHR31978">
    <property type="entry name" value="INTRAFLAGELLAR TRANSPORT PROTEIN 20 HOMOLOG"/>
    <property type="match status" value="1"/>
</dbReference>
<proteinExistence type="predicted"/>
<dbReference type="AlphaFoldDB" id="A0A812BQR9"/>
<keyword evidence="3" id="KW-0966">Cell projection</keyword>
<accession>A0A812BQR9</accession>
<dbReference type="GO" id="GO:0005813">
    <property type="term" value="C:centrosome"/>
    <property type="evidence" value="ECO:0007669"/>
    <property type="project" value="TreeGrafter"/>
</dbReference>
<dbReference type="GO" id="GO:0097730">
    <property type="term" value="C:non-motile cilium"/>
    <property type="evidence" value="ECO:0007669"/>
    <property type="project" value="TreeGrafter"/>
</dbReference>
<organism evidence="4 5">
    <name type="scientific">Acanthosepion pharaonis</name>
    <name type="common">Pharaoh cuttlefish</name>
    <name type="synonym">Sepia pharaonis</name>
    <dbReference type="NCBI Taxonomy" id="158019"/>
    <lineage>
        <taxon>Eukaryota</taxon>
        <taxon>Metazoa</taxon>
        <taxon>Spiralia</taxon>
        <taxon>Lophotrochozoa</taxon>
        <taxon>Mollusca</taxon>
        <taxon>Cephalopoda</taxon>
        <taxon>Coleoidea</taxon>
        <taxon>Decapodiformes</taxon>
        <taxon>Sepiida</taxon>
        <taxon>Sepiina</taxon>
        <taxon>Sepiidae</taxon>
        <taxon>Acanthosepion</taxon>
    </lineage>
</organism>
<reference evidence="4" key="1">
    <citation type="submission" date="2021-01" db="EMBL/GenBank/DDBJ databases">
        <authorList>
            <person name="Li R."/>
            <person name="Bekaert M."/>
        </authorList>
    </citation>
    <scope>NUCLEOTIDE SEQUENCE</scope>
    <source>
        <strain evidence="4">Farmed</strain>
    </source>
</reference>
<dbReference type="GO" id="GO:0030990">
    <property type="term" value="C:intraciliary transport particle"/>
    <property type="evidence" value="ECO:0007669"/>
    <property type="project" value="TreeGrafter"/>
</dbReference>
<dbReference type="GO" id="GO:0097546">
    <property type="term" value="C:ciliary base"/>
    <property type="evidence" value="ECO:0007669"/>
    <property type="project" value="TreeGrafter"/>
</dbReference>
<protein>
    <submittedName>
        <fullName evidence="4">IFT20</fullName>
    </submittedName>
</protein>
<dbReference type="Pfam" id="PF14931">
    <property type="entry name" value="IFT20"/>
    <property type="match status" value="1"/>
</dbReference>
<dbReference type="EMBL" id="CAHIKZ030000775">
    <property type="protein sequence ID" value="CAE1237994.1"/>
    <property type="molecule type" value="Genomic_DNA"/>
</dbReference>